<feature type="coiled-coil region" evidence="4">
    <location>
        <begin position="439"/>
        <end position="587"/>
    </location>
</feature>
<dbReference type="InParanoid" id="A0A482XHW7"/>
<dbReference type="PANTHER" id="PTHR18921">
    <property type="entry name" value="MYOSIN HEAVY CHAIN - RELATED"/>
    <property type="match status" value="1"/>
</dbReference>
<keyword evidence="3 4" id="KW-0175">Coiled coil</keyword>
<feature type="coiled-coil region" evidence="4">
    <location>
        <begin position="131"/>
        <end position="270"/>
    </location>
</feature>
<evidence type="ECO:0000259" key="6">
    <source>
        <dbReference type="PROSITE" id="PS50913"/>
    </source>
</evidence>
<proteinExistence type="predicted"/>
<dbReference type="GO" id="GO:0005794">
    <property type="term" value="C:Golgi apparatus"/>
    <property type="evidence" value="ECO:0007669"/>
    <property type="project" value="UniProtKB-SubCell"/>
</dbReference>
<dbReference type="InterPro" id="IPR019459">
    <property type="entry name" value="GRAB"/>
</dbReference>
<gene>
    <name evidence="7" type="ORF">LSTR_LSTR002815</name>
</gene>
<dbReference type="Pfam" id="PF10375">
    <property type="entry name" value="GRAB"/>
    <property type="match status" value="1"/>
</dbReference>
<name>A0A482XHW7_LAOST</name>
<dbReference type="InterPro" id="IPR000237">
    <property type="entry name" value="GRIP_dom"/>
</dbReference>
<feature type="region of interest" description="Disordered" evidence="5">
    <location>
        <begin position="330"/>
        <end position="353"/>
    </location>
</feature>
<evidence type="ECO:0000256" key="5">
    <source>
        <dbReference type="SAM" id="MobiDB-lite"/>
    </source>
</evidence>
<dbReference type="PANTHER" id="PTHR18921:SF2">
    <property type="entry name" value="THYROID RECEPTOR-INTERACTING PROTEIN 11"/>
    <property type="match status" value="1"/>
</dbReference>
<comment type="subcellular location">
    <subcellularLocation>
        <location evidence="1">Golgi apparatus</location>
    </subcellularLocation>
</comment>
<comment type="caution">
    <text evidence="7">The sequence shown here is derived from an EMBL/GenBank/DDBJ whole genome shotgun (WGS) entry which is preliminary data.</text>
</comment>
<dbReference type="GO" id="GO:0006888">
    <property type="term" value="P:endoplasmic reticulum to Golgi vesicle-mediated transport"/>
    <property type="evidence" value="ECO:0007669"/>
    <property type="project" value="TreeGrafter"/>
</dbReference>
<evidence type="ECO:0000256" key="4">
    <source>
        <dbReference type="SAM" id="Coils"/>
    </source>
</evidence>
<dbReference type="Proteomes" id="UP000291343">
    <property type="component" value="Unassembled WGS sequence"/>
</dbReference>
<evidence type="ECO:0000256" key="2">
    <source>
        <dbReference type="ARBA" id="ARBA00023034"/>
    </source>
</evidence>
<keyword evidence="8" id="KW-1185">Reference proteome</keyword>
<accession>A0A482XHW7</accession>
<evidence type="ECO:0000313" key="8">
    <source>
        <dbReference type="Proteomes" id="UP000291343"/>
    </source>
</evidence>
<dbReference type="GO" id="GO:0007030">
    <property type="term" value="P:Golgi organization"/>
    <property type="evidence" value="ECO:0007669"/>
    <property type="project" value="TreeGrafter"/>
</dbReference>
<feature type="domain" description="GRIP" evidence="6">
    <location>
        <begin position="1149"/>
        <end position="1200"/>
    </location>
</feature>
<evidence type="ECO:0000313" key="7">
    <source>
        <dbReference type="EMBL" id="RZF45372.1"/>
    </source>
</evidence>
<feature type="compositionally biased region" description="Polar residues" evidence="5">
    <location>
        <begin position="900"/>
        <end position="912"/>
    </location>
</feature>
<reference evidence="7 8" key="1">
    <citation type="journal article" date="2017" name="Gigascience">
        <title>Genome sequence of the small brown planthopper, Laodelphax striatellus.</title>
        <authorList>
            <person name="Zhu J."/>
            <person name="Jiang F."/>
            <person name="Wang X."/>
            <person name="Yang P."/>
            <person name="Bao Y."/>
            <person name="Zhao W."/>
            <person name="Wang W."/>
            <person name="Lu H."/>
            <person name="Wang Q."/>
            <person name="Cui N."/>
            <person name="Li J."/>
            <person name="Chen X."/>
            <person name="Luo L."/>
            <person name="Yu J."/>
            <person name="Kang L."/>
            <person name="Cui F."/>
        </authorList>
    </citation>
    <scope>NUCLEOTIDE SEQUENCE [LARGE SCALE GENOMIC DNA]</scope>
    <source>
        <strain evidence="7">Lst14</strain>
    </source>
</reference>
<dbReference type="STRING" id="195883.A0A482XHW7"/>
<feature type="coiled-coil region" evidence="4">
    <location>
        <begin position="623"/>
        <end position="786"/>
    </location>
</feature>
<evidence type="ECO:0000256" key="1">
    <source>
        <dbReference type="ARBA" id="ARBA00004555"/>
    </source>
</evidence>
<protein>
    <recommendedName>
        <fullName evidence="6">GRIP domain-containing protein</fullName>
    </recommendedName>
</protein>
<dbReference type="OrthoDB" id="425925at2759"/>
<feature type="coiled-coil region" evidence="4">
    <location>
        <begin position="942"/>
        <end position="1146"/>
    </location>
</feature>
<dbReference type="GO" id="GO:0031267">
    <property type="term" value="F:small GTPase binding"/>
    <property type="evidence" value="ECO:0007669"/>
    <property type="project" value="TreeGrafter"/>
</dbReference>
<feature type="region of interest" description="Disordered" evidence="5">
    <location>
        <begin position="893"/>
        <end position="912"/>
    </location>
</feature>
<feature type="coiled-coil region" evidence="4">
    <location>
        <begin position="41"/>
        <end position="68"/>
    </location>
</feature>
<evidence type="ECO:0000256" key="3">
    <source>
        <dbReference type="ARBA" id="ARBA00023054"/>
    </source>
</evidence>
<dbReference type="SMR" id="A0A482XHW7"/>
<keyword evidence="2" id="KW-0333">Golgi apparatus</keyword>
<dbReference type="PROSITE" id="PS50913">
    <property type="entry name" value="GRIP"/>
    <property type="match status" value="1"/>
</dbReference>
<dbReference type="EMBL" id="QKKF02009244">
    <property type="protein sequence ID" value="RZF45372.1"/>
    <property type="molecule type" value="Genomic_DNA"/>
</dbReference>
<sequence>MAWYEGLSSLKGQISNFTKEIVVPTLLPDNEEGPSDKEKYVHDLEEKCRELQAQVEKLEKGHQRKNSDEVVDWESFKWDESSESGGGWAEDDFQDVYLGQDGPEVEQSDVTIPRRQMAKIINEKYKFEHKCRMLEQERISFAKELEEVKAALNNVRLEKDDSRNTVRDEKTKANESDELKLQVQQLRDEIDSLNADKTHLRSELATMTRVVQDLESQVAVSQDENANLSTGMEELDMEHQQAIEQIMTLKNNAVRELEQLSTQHAELKSLYEAELKTKTEPQPTSNSASQTDVEPTVTQVAADVYEAPVNGKLKNTGSDQSVIPDEYFADVAPGSSTSEREESEEVSRLQRRLQESEDELEALEKQNMALIEKVNSLTAACEGLAPIAEGSEQVEALEQKVCALEDEVQVLREVRANLEVEMSACRADSQTAHTQLTALQASHKHQDNLHNEIAQLQQQHRQLTDRLATATQEHQLQLTALTNNADKQIEKEKLINIELSQQITCLKEEVETLRLNECDRSCQKCESKERKMCELILEKSVTDKDLENTRKELTALEEKYSNLQDEIASKRSELEDIDRRKTDLESEIFARNKAYESLEGLHRELQVQLSNYIDDHKRNIACIEEKSCEILELQSKFQKLQADHLQLIEKDRKHDETQSSAESIQVAFDKLQSELNDSKKVIDTLENEKSDLLTKTDNLSIEISEKNSKLLELEQLVQQSQDLNNQLKASSKNELAEKQKELEELRNTMKDSVETEENLKKLTQTVSDLEKQKKALEQRCRELEMECTEKMPQLLLERDQLIGSLQAKHTESMEYHAEIQRLNKLLSDELSKNALLTSDVSSLMGSSTDLKQQIQGKEETVQHQHNEIMSLRVQVESLQSQLDYASQLLRVDDRQEAEGQPSSEPDSDSKNQYVSNLEKDQTALAGSLLQEQTRNKYLQNEVQEQHEKEASLTKEIERLREHLVNVEDNYTQEMVKAEEKVQELQQRLSQANEKVKNSSTAYTSVSIRANQQVEALQAQMKVMTEHQQQLESQLSASEDKLQKQAAALTNLQIVLEQFQRDKEKDISLETARLKQSLDAANDTNLRLKKTTESLQAQLEEAKEGLRAASRLGEQLEMKQQIIVDLNAKLQQVVEKLQKTEEKLKTTNSGVEGKVDKYLVKNLLVGFLRLDTSAQNKDQALKVLSTVLDLNQEERQRIGLGTASSSDLVKQQSLSEAFVRFLENESQPQTHLKFPLADLKAESKSRRSSSTASPSVLLSDVALSNLSQFPTGRSGTILKDVMKDDRLV</sequence>
<organism evidence="7 8">
    <name type="scientific">Laodelphax striatellus</name>
    <name type="common">Small brown planthopper</name>
    <name type="synonym">Delphax striatella</name>
    <dbReference type="NCBI Taxonomy" id="195883"/>
    <lineage>
        <taxon>Eukaryota</taxon>
        <taxon>Metazoa</taxon>
        <taxon>Ecdysozoa</taxon>
        <taxon>Arthropoda</taxon>
        <taxon>Hexapoda</taxon>
        <taxon>Insecta</taxon>
        <taxon>Pterygota</taxon>
        <taxon>Neoptera</taxon>
        <taxon>Paraneoptera</taxon>
        <taxon>Hemiptera</taxon>
        <taxon>Auchenorrhyncha</taxon>
        <taxon>Fulgoroidea</taxon>
        <taxon>Delphacidae</taxon>
        <taxon>Criomorphinae</taxon>
        <taxon>Laodelphax</taxon>
    </lineage>
</organism>